<feature type="signal peptide" evidence="1">
    <location>
        <begin position="1"/>
        <end position="26"/>
    </location>
</feature>
<gene>
    <name evidence="2" type="ORF">B0F90DRAFT_1014740</name>
</gene>
<comment type="caution">
    <text evidence="2">The sequence shown here is derived from an EMBL/GenBank/DDBJ whole genome shotgun (WGS) entry which is preliminary data.</text>
</comment>
<reference evidence="2" key="1">
    <citation type="journal article" date="2022" name="New Phytol.">
        <title>Evolutionary transition to the ectomycorrhizal habit in the genomes of a hyperdiverse lineage of mushroom-forming fungi.</title>
        <authorList>
            <person name="Looney B."/>
            <person name="Miyauchi S."/>
            <person name="Morin E."/>
            <person name="Drula E."/>
            <person name="Courty P.E."/>
            <person name="Kohler A."/>
            <person name="Kuo A."/>
            <person name="LaButti K."/>
            <person name="Pangilinan J."/>
            <person name="Lipzen A."/>
            <person name="Riley R."/>
            <person name="Andreopoulos W."/>
            <person name="He G."/>
            <person name="Johnson J."/>
            <person name="Nolan M."/>
            <person name="Tritt A."/>
            <person name="Barry K.W."/>
            <person name="Grigoriev I.V."/>
            <person name="Nagy L.G."/>
            <person name="Hibbett D."/>
            <person name="Henrissat B."/>
            <person name="Matheny P.B."/>
            <person name="Labbe J."/>
            <person name="Martin F.M."/>
        </authorList>
    </citation>
    <scope>NUCLEOTIDE SEQUENCE</scope>
    <source>
        <strain evidence="2">BPL690</strain>
    </source>
</reference>
<evidence type="ECO:0000256" key="1">
    <source>
        <dbReference type="SAM" id="SignalP"/>
    </source>
</evidence>
<organism evidence="2 3">
    <name type="scientific">Multifurca ochricompacta</name>
    <dbReference type="NCBI Taxonomy" id="376703"/>
    <lineage>
        <taxon>Eukaryota</taxon>
        <taxon>Fungi</taxon>
        <taxon>Dikarya</taxon>
        <taxon>Basidiomycota</taxon>
        <taxon>Agaricomycotina</taxon>
        <taxon>Agaricomycetes</taxon>
        <taxon>Russulales</taxon>
        <taxon>Russulaceae</taxon>
        <taxon>Multifurca</taxon>
    </lineage>
</organism>
<name>A0AAD4QLJ6_9AGAM</name>
<dbReference type="Proteomes" id="UP001203297">
    <property type="component" value="Unassembled WGS sequence"/>
</dbReference>
<sequence length="230" mass="25918">MPPHFTALNFASFRFLSIFLVKMAASFNVIAAELYTQNHSTGLPLLEFFQRYNFLSEVDRGYDTTVTPVSDEADVALSKLKTYQRLEKVKKSELHKFLVRDDDNAATTADGELRYYITPNAVWYTEALFGRSTFGYIAHNAKSTDLAYPSNISGKQTFQREGDVYRELHDARVPNIPRMGFAGDVPLSPEHVKISSFAVQRTGTQDYVKGTEGEHDWCPGQPRVIGSCVE</sequence>
<keyword evidence="1" id="KW-0732">Signal</keyword>
<dbReference type="EMBL" id="WTXG01000046">
    <property type="protein sequence ID" value="KAI0296722.1"/>
    <property type="molecule type" value="Genomic_DNA"/>
</dbReference>
<protein>
    <submittedName>
        <fullName evidence="2">Uncharacterized protein</fullName>
    </submittedName>
</protein>
<accession>A0AAD4QLJ6</accession>
<feature type="chain" id="PRO_5042019494" evidence="1">
    <location>
        <begin position="27"/>
        <end position="230"/>
    </location>
</feature>
<evidence type="ECO:0000313" key="2">
    <source>
        <dbReference type="EMBL" id="KAI0296722.1"/>
    </source>
</evidence>
<proteinExistence type="predicted"/>
<evidence type="ECO:0000313" key="3">
    <source>
        <dbReference type="Proteomes" id="UP001203297"/>
    </source>
</evidence>
<keyword evidence="3" id="KW-1185">Reference proteome</keyword>
<dbReference type="AlphaFoldDB" id="A0AAD4QLJ6"/>